<gene>
    <name evidence="1" type="ORF">CEXT_346821</name>
</gene>
<name>A0AAV4T1V6_CAEEX</name>
<dbReference type="EMBL" id="BPLR01010363">
    <property type="protein sequence ID" value="GIY38837.1"/>
    <property type="molecule type" value="Genomic_DNA"/>
</dbReference>
<dbReference type="AlphaFoldDB" id="A0AAV4T1V6"/>
<evidence type="ECO:0000313" key="1">
    <source>
        <dbReference type="EMBL" id="GIY38837.1"/>
    </source>
</evidence>
<comment type="caution">
    <text evidence="1">The sequence shown here is derived from an EMBL/GenBank/DDBJ whole genome shotgun (WGS) entry which is preliminary data.</text>
</comment>
<proteinExistence type="predicted"/>
<evidence type="ECO:0000313" key="2">
    <source>
        <dbReference type="Proteomes" id="UP001054945"/>
    </source>
</evidence>
<protein>
    <submittedName>
        <fullName evidence="1">Uncharacterized protein</fullName>
    </submittedName>
</protein>
<keyword evidence="2" id="KW-1185">Reference proteome</keyword>
<accession>A0AAV4T1V6</accession>
<dbReference type="Proteomes" id="UP001054945">
    <property type="component" value="Unassembled WGS sequence"/>
</dbReference>
<reference evidence="1 2" key="1">
    <citation type="submission" date="2021-06" db="EMBL/GenBank/DDBJ databases">
        <title>Caerostris extrusa draft genome.</title>
        <authorList>
            <person name="Kono N."/>
            <person name="Arakawa K."/>
        </authorList>
    </citation>
    <scope>NUCLEOTIDE SEQUENCE [LARGE SCALE GENOMIC DNA]</scope>
</reference>
<organism evidence="1 2">
    <name type="scientific">Caerostris extrusa</name>
    <name type="common">Bark spider</name>
    <name type="synonym">Caerostris bankana</name>
    <dbReference type="NCBI Taxonomy" id="172846"/>
    <lineage>
        <taxon>Eukaryota</taxon>
        <taxon>Metazoa</taxon>
        <taxon>Ecdysozoa</taxon>
        <taxon>Arthropoda</taxon>
        <taxon>Chelicerata</taxon>
        <taxon>Arachnida</taxon>
        <taxon>Araneae</taxon>
        <taxon>Araneomorphae</taxon>
        <taxon>Entelegynae</taxon>
        <taxon>Araneoidea</taxon>
        <taxon>Araneidae</taxon>
        <taxon>Caerostris</taxon>
    </lineage>
</organism>
<sequence>MAADLNCQTFDLEWQSSKGVVFLRIMTLFQRKKIKMLFSAMGVEGLTKGWKTIRPGRRKRFIIGNKEASEWSWEDFGNHEEGRATDFGNRTATVC</sequence>